<name>A0A0M3V2K4_9BACT</name>
<accession>A0A0M3V2K4</accession>
<dbReference type="GeneID" id="28662879"/>
<evidence type="ECO:0000313" key="2">
    <source>
        <dbReference type="Proteomes" id="UP000066049"/>
    </source>
</evidence>
<dbReference type="Proteomes" id="UP000066049">
    <property type="component" value="Chromosome"/>
</dbReference>
<protein>
    <submittedName>
        <fullName evidence="1">Uncharacterized protein</fullName>
    </submittedName>
</protein>
<organism evidence="1 2">
    <name type="scientific">Campylobacter concisus</name>
    <dbReference type="NCBI Taxonomy" id="199"/>
    <lineage>
        <taxon>Bacteria</taxon>
        <taxon>Pseudomonadati</taxon>
        <taxon>Campylobacterota</taxon>
        <taxon>Epsilonproteobacteria</taxon>
        <taxon>Campylobacterales</taxon>
        <taxon>Campylobacteraceae</taxon>
        <taxon>Campylobacter</taxon>
    </lineage>
</organism>
<dbReference type="PATRIC" id="fig|199.248.peg.1243"/>
<gene>
    <name evidence="1" type="ORF">CCON33237_1205</name>
</gene>
<dbReference type="KEGG" id="ccoc:CCON33237_1205"/>
<dbReference type="EMBL" id="CP012541">
    <property type="protein sequence ID" value="ALF47872.1"/>
    <property type="molecule type" value="Genomic_DNA"/>
</dbReference>
<sequence>MIEKISRIQKIAKNANSPLVAINSSLPLSILVSQKIGFNRYILNFANRNLNTKSAKELNVGSRYWGEMQSQGENIVIKNLYEKPRILDEDVLANGLNLIENLIENENLSWFYDYLFKSLSEAKTKDEMKVLAKMLFALQENVLHIPFIYNGTNGVFQLKKEENDMKIFLIFSNFAPLIFKFKDEALCEIATPFNNVASLLKREFNANITVQNVSALWSKKEQIIDIKG</sequence>
<evidence type="ECO:0000313" key="1">
    <source>
        <dbReference type="EMBL" id="ALF47872.1"/>
    </source>
</evidence>
<dbReference type="RefSeq" id="WP_054196835.1">
    <property type="nucleotide sequence ID" value="NZ_CABMKQ010000023.1"/>
</dbReference>
<dbReference type="AlphaFoldDB" id="A0A0M3V2K4"/>
<proteinExistence type="predicted"/>
<reference evidence="2" key="1">
    <citation type="submission" date="2015-08" db="EMBL/GenBank/DDBJ databases">
        <title>Comparative genomics of the Campylobacter concisus group.</title>
        <authorList>
            <person name="Miller W.G."/>
            <person name="Yee E."/>
            <person name="Chapman M.H."/>
            <person name="Huynh S."/>
            <person name="Bono J.L."/>
            <person name="On S.L.W."/>
            <person name="St Leger J."/>
            <person name="Foster G."/>
            <person name="Parker C.T."/>
        </authorList>
    </citation>
    <scope>NUCLEOTIDE SEQUENCE [LARGE SCALE GENOMIC DNA]</scope>
    <source>
        <strain evidence="2">ATCC 33237</strain>
    </source>
</reference>